<keyword evidence="2" id="KW-1185">Reference proteome</keyword>
<organism evidence="1 2">
    <name type="scientific">Nitrososphaeria virus YSH_174770</name>
    <dbReference type="NCBI Taxonomy" id="3071322"/>
    <lineage>
        <taxon>Viruses</taxon>
        <taxon>Duplodnaviria</taxon>
        <taxon>Heunggongvirae</taxon>
        <taxon>Uroviricota</taxon>
        <taxon>Caudoviricetes</taxon>
        <taxon>Juravirales</taxon>
        <taxon>Yangangviridae</taxon>
        <taxon>Senitvirus</taxon>
        <taxon>Senitvirus yangshanense</taxon>
    </lineage>
</organism>
<dbReference type="EMBL" id="ON649700">
    <property type="protein sequence ID" value="UVF62348.1"/>
    <property type="molecule type" value="Genomic_DNA"/>
</dbReference>
<dbReference type="Proteomes" id="UP001157003">
    <property type="component" value="Segment"/>
</dbReference>
<protein>
    <submittedName>
        <fullName evidence="1">Head-tail connection adaptor protein</fullName>
    </submittedName>
</protein>
<proteinExistence type="predicted"/>
<evidence type="ECO:0000313" key="1">
    <source>
        <dbReference type="EMBL" id="UVF62348.1"/>
    </source>
</evidence>
<reference evidence="1 2" key="1">
    <citation type="submission" date="2022-05" db="EMBL/GenBank/DDBJ databases">
        <title>Diverse viruses of marine archaea discovered using metagenomics.</title>
        <authorList>
            <person name="Zhou Y."/>
        </authorList>
    </citation>
    <scope>NUCLEOTIDE SEQUENCE [LARGE SCALE GENOMIC DNA]</scope>
    <source>
        <strain evidence="1">YSH_174770</strain>
    </source>
</reference>
<evidence type="ECO:0000313" key="2">
    <source>
        <dbReference type="Proteomes" id="UP001157003"/>
    </source>
</evidence>
<accession>A0A976YDW1</accession>
<name>A0A976YDW1_9CAUD</name>
<sequence>MAGNYYEINACKDLLNIDIDDTVEDELLNRFGRVANAHIDNILKAHDERIPLKVPNVLADIKASANYYVCSLFRGKRGDTDSAKFWMEQSVNTINGLIMNLEIDGAPQVVERFTGRRFSGDAHYLAEW</sequence>